<dbReference type="Gene3D" id="1.20.58.1540">
    <property type="entry name" value="Actin interacting protein 3, C-terminal domain"/>
    <property type="match status" value="1"/>
</dbReference>
<dbReference type="GO" id="GO:0030544">
    <property type="term" value="F:Hsp70 protein binding"/>
    <property type="evidence" value="ECO:0007669"/>
    <property type="project" value="InterPro"/>
</dbReference>
<reference evidence="4 5" key="1">
    <citation type="submission" date="2021-06" db="EMBL/GenBank/DDBJ databases">
        <title>Chromosome-level genome assembly of the red-tail catfish (Hemibagrus wyckioides).</title>
        <authorList>
            <person name="Shao F."/>
        </authorList>
    </citation>
    <scope>NUCLEOTIDE SEQUENCE [LARGE SCALE GENOMIC DNA]</scope>
    <source>
        <strain evidence="4">EC202008001</strain>
        <tissue evidence="4">Blood</tissue>
    </source>
</reference>
<feature type="signal peptide" evidence="3">
    <location>
        <begin position="1"/>
        <end position="19"/>
    </location>
</feature>
<dbReference type="EMBL" id="JAHKSW010000021">
    <property type="protein sequence ID" value="KAG7318894.1"/>
    <property type="molecule type" value="Genomic_DNA"/>
</dbReference>
<feature type="chain" id="PRO_5038909782" evidence="3">
    <location>
        <begin position="20"/>
        <end position="528"/>
    </location>
</feature>
<keyword evidence="5" id="KW-1185">Reference proteome</keyword>
<feature type="region of interest" description="Disordered" evidence="2">
    <location>
        <begin position="468"/>
        <end position="528"/>
    </location>
</feature>
<name>A0A9D3NAI7_9TELE</name>
<feature type="region of interest" description="Disordered" evidence="2">
    <location>
        <begin position="66"/>
        <end position="94"/>
    </location>
</feature>
<dbReference type="GO" id="GO:0055117">
    <property type="term" value="P:regulation of cardiac muscle contraction"/>
    <property type="evidence" value="ECO:0007669"/>
    <property type="project" value="TreeGrafter"/>
</dbReference>
<organism evidence="4 5">
    <name type="scientific">Hemibagrus wyckioides</name>
    <dbReference type="NCBI Taxonomy" id="337641"/>
    <lineage>
        <taxon>Eukaryota</taxon>
        <taxon>Metazoa</taxon>
        <taxon>Chordata</taxon>
        <taxon>Craniata</taxon>
        <taxon>Vertebrata</taxon>
        <taxon>Euteleostomi</taxon>
        <taxon>Actinopterygii</taxon>
        <taxon>Neopterygii</taxon>
        <taxon>Teleostei</taxon>
        <taxon>Ostariophysi</taxon>
        <taxon>Siluriformes</taxon>
        <taxon>Bagridae</taxon>
        <taxon>Hemibagrus</taxon>
    </lineage>
</organism>
<evidence type="ECO:0000256" key="3">
    <source>
        <dbReference type="SAM" id="SignalP"/>
    </source>
</evidence>
<dbReference type="AlphaFoldDB" id="A0A9D3NAI7"/>
<sequence>MPLRVYWILLFYHAVNIGAETVYSYGPQDGSKPGNIPEADRTPATSEPFPQEVSCNGVKGQGSCSGMVSRGGSNDPSFQAASYDATSSGGASQESKQNAYGLPVFASSLNSNPSVSVSNLVQNMQPNVSNKNAVYDPSIPRVVSYGSVYRLLKPHGAYSSIRTTPSASYKPPLSSSVTSSMFAPTAQNDYQAGYSQINYAATQQGDAYNSMAAAHYSRNKPSLRGMVISSGPMITFIMPNQSNDQLIQTTNKSQHSQLKRVIIRSSLLRLQISKSMSSLSLSAMPQVPFLRRRATSHRYISTKVLLAEGEETPFTKHCRNYENKYQILQTEIQKLKDQMQELHRDLTKHHSLINTDSTKEILERSVNIDEQIEAQYSAMQTLRTMFEEVWEETFQRVTNEQEIYEAQLHDLLQLKQENSYLMTIARHIGPYILSIAKVKERLDPRFQEPKEPEDDCTEIMLKIYEDNTVTHESQHSKDESSFTAYSRDSHRNKKAGILQREPPRNSDHRWQSKHRNISEKPLRKELPF</sequence>
<dbReference type="GO" id="GO:0048471">
    <property type="term" value="C:perinuclear region of cytoplasm"/>
    <property type="evidence" value="ECO:0007669"/>
    <property type="project" value="TreeGrafter"/>
</dbReference>
<dbReference type="GO" id="GO:0044325">
    <property type="term" value="F:transmembrane transporter binding"/>
    <property type="evidence" value="ECO:0007669"/>
    <property type="project" value="TreeGrafter"/>
</dbReference>
<evidence type="ECO:0000256" key="1">
    <source>
        <dbReference type="SAM" id="Coils"/>
    </source>
</evidence>
<evidence type="ECO:0000313" key="5">
    <source>
        <dbReference type="Proteomes" id="UP000824219"/>
    </source>
</evidence>
<dbReference type="OrthoDB" id="9049620at2759"/>
<feature type="coiled-coil region" evidence="1">
    <location>
        <begin position="318"/>
        <end position="352"/>
    </location>
</feature>
<feature type="compositionally biased region" description="Basic and acidic residues" evidence="2">
    <location>
        <begin position="501"/>
        <end position="528"/>
    </location>
</feature>
<feature type="region of interest" description="Disordered" evidence="2">
    <location>
        <begin position="29"/>
        <end position="51"/>
    </location>
</feature>
<accession>A0A9D3NAI7</accession>
<dbReference type="InterPro" id="IPR039320">
    <property type="entry name" value="RNF207"/>
</dbReference>
<keyword evidence="3" id="KW-0732">Signal</keyword>
<dbReference type="PANTHER" id="PTHR22635">
    <property type="entry name" value="RING FINGER PROTEIN 207"/>
    <property type="match status" value="1"/>
</dbReference>
<feature type="compositionally biased region" description="Basic and acidic residues" evidence="2">
    <location>
        <begin position="468"/>
        <end position="480"/>
    </location>
</feature>
<proteinExistence type="predicted"/>
<gene>
    <name evidence="4" type="ORF">KOW79_017368</name>
</gene>
<evidence type="ECO:0000313" key="4">
    <source>
        <dbReference type="EMBL" id="KAG7318894.1"/>
    </source>
</evidence>
<dbReference type="PANTHER" id="PTHR22635:SF0">
    <property type="entry name" value="RING FINGER PROTEIN 207"/>
    <property type="match status" value="1"/>
</dbReference>
<dbReference type="Proteomes" id="UP000824219">
    <property type="component" value="Linkage Group LG21"/>
</dbReference>
<protein>
    <submittedName>
        <fullName evidence="4">Uncharacterized protein</fullName>
    </submittedName>
</protein>
<evidence type="ECO:0000256" key="2">
    <source>
        <dbReference type="SAM" id="MobiDB-lite"/>
    </source>
</evidence>
<dbReference type="GO" id="GO:1901207">
    <property type="term" value="P:regulation of heart looping"/>
    <property type="evidence" value="ECO:0007669"/>
    <property type="project" value="TreeGrafter"/>
</dbReference>
<keyword evidence="1" id="KW-0175">Coiled coil</keyword>
<comment type="caution">
    <text evidence="4">The sequence shown here is derived from an EMBL/GenBank/DDBJ whole genome shotgun (WGS) entry which is preliminary data.</text>
</comment>